<dbReference type="InterPro" id="IPR027417">
    <property type="entry name" value="P-loop_NTPase"/>
</dbReference>
<gene>
    <name evidence="1" type="ORF">MFFC18_36850</name>
</gene>
<dbReference type="Gene3D" id="3.40.50.300">
    <property type="entry name" value="P-loop containing nucleotide triphosphate hydrolases"/>
    <property type="match status" value="1"/>
</dbReference>
<dbReference type="AlphaFoldDB" id="A0A5B9PNE6"/>
<name>A0A5B9PNE6_9BACT</name>
<dbReference type="EMBL" id="CP042912">
    <property type="protein sequence ID" value="QEG23783.1"/>
    <property type="molecule type" value="Genomic_DNA"/>
</dbReference>
<dbReference type="Pfam" id="PF01202">
    <property type="entry name" value="SKI"/>
    <property type="match status" value="1"/>
</dbReference>
<dbReference type="RefSeq" id="WP_075083085.1">
    <property type="nucleotide sequence ID" value="NZ_CP042912.1"/>
</dbReference>
<dbReference type="InterPro" id="IPR031322">
    <property type="entry name" value="Shikimate/glucono_kinase"/>
</dbReference>
<keyword evidence="2" id="KW-1185">Reference proteome</keyword>
<reference evidence="1 2" key="1">
    <citation type="submission" date="2019-08" db="EMBL/GenBank/DDBJ databases">
        <title>Deep-cultivation of Planctomycetes and their phenomic and genomic characterization uncovers novel biology.</title>
        <authorList>
            <person name="Wiegand S."/>
            <person name="Jogler M."/>
            <person name="Boedeker C."/>
            <person name="Pinto D."/>
            <person name="Vollmers J."/>
            <person name="Rivas-Marin E."/>
            <person name="Kohn T."/>
            <person name="Peeters S.H."/>
            <person name="Heuer A."/>
            <person name="Rast P."/>
            <person name="Oberbeckmann S."/>
            <person name="Bunk B."/>
            <person name="Jeske O."/>
            <person name="Meyerdierks A."/>
            <person name="Storesund J.E."/>
            <person name="Kallscheuer N."/>
            <person name="Luecker S."/>
            <person name="Lage O.M."/>
            <person name="Pohl T."/>
            <person name="Merkel B.J."/>
            <person name="Hornburger P."/>
            <person name="Mueller R.-W."/>
            <person name="Bruemmer F."/>
            <person name="Labrenz M."/>
            <person name="Spormann A.M."/>
            <person name="Op den Camp H."/>
            <person name="Overmann J."/>
            <person name="Amann R."/>
            <person name="Jetten M.S.M."/>
            <person name="Mascher T."/>
            <person name="Medema M.H."/>
            <person name="Devos D.P."/>
            <person name="Kaster A.-K."/>
            <person name="Ovreas L."/>
            <person name="Rohde M."/>
            <person name="Galperin M.Y."/>
            <person name="Jogler C."/>
        </authorList>
    </citation>
    <scope>NUCLEOTIDE SEQUENCE [LARGE SCALE GENOMIC DNA]</scope>
    <source>
        <strain evidence="1 2">FC18</strain>
    </source>
</reference>
<dbReference type="KEGG" id="mff:MFFC18_36850"/>
<dbReference type="PANTHER" id="PTHR37816:SF1">
    <property type="entry name" value="TOXIN"/>
    <property type="match status" value="1"/>
</dbReference>
<evidence type="ECO:0000313" key="2">
    <source>
        <dbReference type="Proteomes" id="UP000322214"/>
    </source>
</evidence>
<dbReference type="STRING" id="980251.GCA_001642875_00300"/>
<sequence length="190" mass="21907">MTASRQLTLADLQRINLVGTSGCGKSTFGKQLAAILDSPYVEMDSLYHEPNWTEAEPEVFRERLADAIAGPRWVLDGNYHSKTFDLKWSRATMIVWLDMPFSINMYRAVCRAVNRSWTQKELWPGTGNRESFRQTFFSKDSMILWTAMSYRRLKKRYSALKSNPPAGVHFVRLRNPSEVANLLDQVRLLV</sequence>
<dbReference type="SUPFAM" id="SSF52540">
    <property type="entry name" value="P-loop containing nucleoside triphosphate hydrolases"/>
    <property type="match status" value="1"/>
</dbReference>
<proteinExistence type="predicted"/>
<accession>A0A5B9PNE6</accession>
<protein>
    <submittedName>
        <fullName evidence="1">Topology modulation protein</fullName>
    </submittedName>
</protein>
<dbReference type="Proteomes" id="UP000322214">
    <property type="component" value="Chromosome"/>
</dbReference>
<dbReference type="OrthoDB" id="1201990at2"/>
<organism evidence="1 2">
    <name type="scientific">Mariniblastus fucicola</name>
    <dbReference type="NCBI Taxonomy" id="980251"/>
    <lineage>
        <taxon>Bacteria</taxon>
        <taxon>Pseudomonadati</taxon>
        <taxon>Planctomycetota</taxon>
        <taxon>Planctomycetia</taxon>
        <taxon>Pirellulales</taxon>
        <taxon>Pirellulaceae</taxon>
        <taxon>Mariniblastus</taxon>
    </lineage>
</organism>
<dbReference type="InterPro" id="IPR052922">
    <property type="entry name" value="Cytidylate_Kinase-2"/>
</dbReference>
<evidence type="ECO:0000313" key="1">
    <source>
        <dbReference type="EMBL" id="QEG23783.1"/>
    </source>
</evidence>
<dbReference type="PANTHER" id="PTHR37816">
    <property type="entry name" value="YALI0E33011P"/>
    <property type="match status" value="1"/>
</dbReference>